<name>A0AAV0AID7_PHAPC</name>
<evidence type="ECO:0000313" key="2">
    <source>
        <dbReference type="Proteomes" id="UP001153365"/>
    </source>
</evidence>
<protein>
    <submittedName>
        <fullName evidence="1">Uncharacterized protein</fullName>
    </submittedName>
</protein>
<dbReference type="EMBL" id="CALTRL010000367">
    <property type="protein sequence ID" value="CAH7667728.1"/>
    <property type="molecule type" value="Genomic_DNA"/>
</dbReference>
<evidence type="ECO:0000313" key="1">
    <source>
        <dbReference type="EMBL" id="CAH7667728.1"/>
    </source>
</evidence>
<dbReference type="AlphaFoldDB" id="A0AAV0AID7"/>
<keyword evidence="2" id="KW-1185">Reference proteome</keyword>
<reference evidence="1" key="1">
    <citation type="submission" date="2022-06" db="EMBL/GenBank/DDBJ databases">
        <authorList>
            <consortium name="SYNGENTA / RWTH Aachen University"/>
        </authorList>
    </citation>
    <scope>NUCLEOTIDE SEQUENCE</scope>
</reference>
<comment type="caution">
    <text evidence="1">The sequence shown here is derived from an EMBL/GenBank/DDBJ whole genome shotgun (WGS) entry which is preliminary data.</text>
</comment>
<dbReference type="Proteomes" id="UP001153365">
    <property type="component" value="Unassembled WGS sequence"/>
</dbReference>
<organism evidence="1 2">
    <name type="scientific">Phakopsora pachyrhizi</name>
    <name type="common">Asian soybean rust disease fungus</name>
    <dbReference type="NCBI Taxonomy" id="170000"/>
    <lineage>
        <taxon>Eukaryota</taxon>
        <taxon>Fungi</taxon>
        <taxon>Dikarya</taxon>
        <taxon>Basidiomycota</taxon>
        <taxon>Pucciniomycotina</taxon>
        <taxon>Pucciniomycetes</taxon>
        <taxon>Pucciniales</taxon>
        <taxon>Phakopsoraceae</taxon>
        <taxon>Phakopsora</taxon>
    </lineage>
</organism>
<accession>A0AAV0AID7</accession>
<proteinExistence type="predicted"/>
<sequence>MVVKTKQRRSNLGHLTAAQNSELPDKAEQVFKCKMTALEMKSTKTLKVHKVIWTDFGNGAKGAFEEGKIEESAKFEWIESGDDQSHPRPWTELEKFWITHEGVWMWPMAVGDGALNTGQSEDWNSTVNAPNGYISFLELMEGMGQRYITCCAAAEDRARLCELFDGLLKPGGQE</sequence>
<gene>
    <name evidence="1" type="ORF">PPACK8108_LOCUS2153</name>
</gene>